<reference evidence="1 2" key="1">
    <citation type="journal article" date="2015" name="G3 (Bethesda)">
        <title>Insights into Ongoing Evolution of the Hexachlorocyclohexane Catabolic Pathway from Comparative Genomics of Ten Sphingomonadaceae Strains.</title>
        <authorList>
            <person name="Pearce S.L."/>
            <person name="Oakeshott J.G."/>
            <person name="Pandey G."/>
        </authorList>
    </citation>
    <scope>NUCLEOTIDE SEQUENCE [LARGE SCALE GENOMIC DNA]</scope>
    <source>
        <strain evidence="1 2">LL02</strain>
    </source>
</reference>
<proteinExistence type="predicted"/>
<evidence type="ECO:0000313" key="2">
    <source>
        <dbReference type="Proteomes" id="UP000052268"/>
    </source>
</evidence>
<dbReference type="PATRIC" id="fig|1114963.3.peg.1071"/>
<dbReference type="Gene3D" id="3.40.50.1820">
    <property type="entry name" value="alpha/beta hydrolase"/>
    <property type="match status" value="1"/>
</dbReference>
<gene>
    <name evidence="1" type="ORF">V474_10830</name>
</gene>
<dbReference type="AlphaFoldDB" id="A0A0J7Y8L9"/>
<dbReference type="InterPro" id="IPR029058">
    <property type="entry name" value="AB_hydrolase_fold"/>
</dbReference>
<keyword evidence="2" id="KW-1185">Reference proteome</keyword>
<dbReference type="SUPFAM" id="SSF53474">
    <property type="entry name" value="alpha/beta-Hydrolases"/>
    <property type="match status" value="1"/>
</dbReference>
<comment type="caution">
    <text evidence="1">The sequence shown here is derived from an EMBL/GenBank/DDBJ whole genome shotgun (WGS) entry which is preliminary data.</text>
</comment>
<sequence length="224" mass="24145">MTPSSWPCPLPGGGTCEEFALQFDAGRSVRLLVVPALFDEGNRMRRFTVEVMRRLDAAGIDSFLPDFPGCNESLQALEAQDPTDWLDAMTAAARHFNAGHVLGIRGGCLFTPQRLPAFHYAPVKAASILRQMVRARILASREAGREENREQLAQIALADGIALAGYSLGADFYRQFEPMTADDDAVIVAQDRLGGSGLWLRAEPDENAAQADALAAILASALAS</sequence>
<evidence type="ECO:0000313" key="1">
    <source>
        <dbReference type="EMBL" id="KMS59683.1"/>
    </source>
</evidence>
<accession>A0A0J7Y8L9</accession>
<organism evidence="1 2">
    <name type="scientific">Novosphingobium barchaimii LL02</name>
    <dbReference type="NCBI Taxonomy" id="1114963"/>
    <lineage>
        <taxon>Bacteria</taxon>
        <taxon>Pseudomonadati</taxon>
        <taxon>Pseudomonadota</taxon>
        <taxon>Alphaproteobacteria</taxon>
        <taxon>Sphingomonadales</taxon>
        <taxon>Sphingomonadaceae</taxon>
        <taxon>Novosphingobium</taxon>
    </lineage>
</organism>
<dbReference type="OrthoDB" id="7390151at2"/>
<name>A0A0J7Y8L9_9SPHN</name>
<dbReference type="RefSeq" id="WP_059150409.1">
    <property type="nucleotide sequence ID" value="NZ_KQ130452.1"/>
</dbReference>
<dbReference type="EMBL" id="JACU01000002">
    <property type="protein sequence ID" value="KMS59683.1"/>
    <property type="molecule type" value="Genomic_DNA"/>
</dbReference>
<protein>
    <submittedName>
        <fullName evidence="1">Uncharacterized protein</fullName>
    </submittedName>
</protein>
<dbReference type="Proteomes" id="UP000052268">
    <property type="component" value="Unassembled WGS sequence"/>
</dbReference>